<evidence type="ECO:0000256" key="6">
    <source>
        <dbReference type="SAM" id="Phobius"/>
    </source>
</evidence>
<feature type="transmembrane region" description="Helical" evidence="6">
    <location>
        <begin position="169"/>
        <end position="188"/>
    </location>
</feature>
<dbReference type="InterPro" id="IPR020846">
    <property type="entry name" value="MFS_dom"/>
</dbReference>
<evidence type="ECO:0000256" key="3">
    <source>
        <dbReference type="ARBA" id="ARBA00022692"/>
    </source>
</evidence>
<dbReference type="InterPro" id="IPR011701">
    <property type="entry name" value="MFS"/>
</dbReference>
<keyword evidence="3 6" id="KW-0812">Transmembrane</keyword>
<feature type="transmembrane region" description="Helical" evidence="6">
    <location>
        <begin position="135"/>
        <end position="157"/>
    </location>
</feature>
<organism evidence="8 9">
    <name type="scientific">Legionella impletisoli</name>
    <dbReference type="NCBI Taxonomy" id="343510"/>
    <lineage>
        <taxon>Bacteria</taxon>
        <taxon>Pseudomonadati</taxon>
        <taxon>Pseudomonadota</taxon>
        <taxon>Gammaproteobacteria</taxon>
        <taxon>Legionellales</taxon>
        <taxon>Legionellaceae</taxon>
        <taxon>Legionella</taxon>
    </lineage>
</organism>
<dbReference type="PANTHER" id="PTHR43124">
    <property type="entry name" value="PURINE EFFLUX PUMP PBUE"/>
    <property type="match status" value="1"/>
</dbReference>
<gene>
    <name evidence="8" type="ORF">GCM10007966_04830</name>
</gene>
<sequence>MPNLFNIPYRKYMIWQAGVLFILMQFFLQLSSGIVIGAIMRDLHLSALMAGFLASSIYFVYTSFQIPVGILFDRKNTRVLLTINSLLCGIGCLVFASSSTLLGLFTGRILIGAGSAFAFVGYSHILREHIPLKHFAFLLGFSETLAFLVTVAGMISMGELLAVWGWRNFIYAVGSAGFIISFLCWHYIPDSPKPSGPMPHYGRQLLRILKNPRAWTNGLFVGLSFTIVTVFGALWAIPFLQVKLNINLATASLLGAMFFLGAGVSCPLFGYLSVKFARKPLILASCLSTASLLLFTLFAPIQSHFTMGILMFAIGSACGAYMLAFSIANELAPKNSLSTCTGFTNTLAMLTAPIFQTLIGYFLDKLSEDKVYSLWNYQIALSIIPIALALASFLVIWLPEKKS</sequence>
<protein>
    <submittedName>
        <fullName evidence="8">MFS transporter</fullName>
    </submittedName>
</protein>
<keyword evidence="2" id="KW-1003">Cell membrane</keyword>
<dbReference type="Proteomes" id="UP000630149">
    <property type="component" value="Unassembled WGS sequence"/>
</dbReference>
<keyword evidence="4 6" id="KW-1133">Transmembrane helix</keyword>
<keyword evidence="9" id="KW-1185">Reference proteome</keyword>
<keyword evidence="5 6" id="KW-0472">Membrane</keyword>
<reference evidence="8" key="2">
    <citation type="submission" date="2020-09" db="EMBL/GenBank/DDBJ databases">
        <authorList>
            <person name="Sun Q."/>
            <person name="Ohkuma M."/>
        </authorList>
    </citation>
    <scope>NUCLEOTIDE SEQUENCE</scope>
    <source>
        <strain evidence="8">JCM 13919</strain>
    </source>
</reference>
<feature type="transmembrane region" description="Helical" evidence="6">
    <location>
        <begin position="307"/>
        <end position="328"/>
    </location>
</feature>
<evidence type="ECO:0000256" key="2">
    <source>
        <dbReference type="ARBA" id="ARBA00022475"/>
    </source>
</evidence>
<feature type="transmembrane region" description="Helical" evidence="6">
    <location>
        <begin position="281"/>
        <end position="301"/>
    </location>
</feature>
<proteinExistence type="predicted"/>
<evidence type="ECO:0000256" key="4">
    <source>
        <dbReference type="ARBA" id="ARBA00022989"/>
    </source>
</evidence>
<dbReference type="GO" id="GO:0005886">
    <property type="term" value="C:plasma membrane"/>
    <property type="evidence" value="ECO:0007669"/>
    <property type="project" value="UniProtKB-SubCell"/>
</dbReference>
<dbReference type="Pfam" id="PF07690">
    <property type="entry name" value="MFS_1"/>
    <property type="match status" value="1"/>
</dbReference>
<feature type="transmembrane region" description="Helical" evidence="6">
    <location>
        <begin position="214"/>
        <end position="237"/>
    </location>
</feature>
<comment type="subcellular location">
    <subcellularLocation>
        <location evidence="1">Cell membrane</location>
        <topology evidence="1">Multi-pass membrane protein</topology>
    </subcellularLocation>
</comment>
<reference evidence="8" key="1">
    <citation type="journal article" date="2014" name="Int. J. Syst. Evol. Microbiol.">
        <title>Complete genome sequence of Corynebacterium casei LMG S-19264T (=DSM 44701T), isolated from a smear-ripened cheese.</title>
        <authorList>
            <consortium name="US DOE Joint Genome Institute (JGI-PGF)"/>
            <person name="Walter F."/>
            <person name="Albersmeier A."/>
            <person name="Kalinowski J."/>
            <person name="Ruckert C."/>
        </authorList>
    </citation>
    <scope>NUCLEOTIDE SEQUENCE</scope>
    <source>
        <strain evidence="8">JCM 13919</strain>
    </source>
</reference>
<evidence type="ECO:0000256" key="1">
    <source>
        <dbReference type="ARBA" id="ARBA00004651"/>
    </source>
</evidence>
<feature type="transmembrane region" description="Helical" evidence="6">
    <location>
        <begin position="79"/>
        <end position="96"/>
    </location>
</feature>
<dbReference type="InterPro" id="IPR036259">
    <property type="entry name" value="MFS_trans_sf"/>
</dbReference>
<dbReference type="OrthoDB" id="5620971at2"/>
<feature type="domain" description="Major facilitator superfamily (MFS) profile" evidence="7">
    <location>
        <begin position="13"/>
        <end position="403"/>
    </location>
</feature>
<feature type="transmembrane region" description="Helical" evidence="6">
    <location>
        <begin position="249"/>
        <end position="274"/>
    </location>
</feature>
<dbReference type="AlphaFoldDB" id="A0A917N9L2"/>
<dbReference type="InterPro" id="IPR050189">
    <property type="entry name" value="MFS_Efflux_Transporters"/>
</dbReference>
<feature type="transmembrane region" description="Helical" evidence="6">
    <location>
        <begin position="340"/>
        <end position="363"/>
    </location>
</feature>
<evidence type="ECO:0000256" key="5">
    <source>
        <dbReference type="ARBA" id="ARBA00023136"/>
    </source>
</evidence>
<feature type="transmembrane region" description="Helical" evidence="6">
    <location>
        <begin position="102"/>
        <end position="123"/>
    </location>
</feature>
<comment type="caution">
    <text evidence="8">The sequence shown here is derived from an EMBL/GenBank/DDBJ whole genome shotgun (WGS) entry which is preliminary data.</text>
</comment>
<dbReference type="PANTHER" id="PTHR43124:SF3">
    <property type="entry name" value="CHLORAMPHENICOL EFFLUX PUMP RV0191"/>
    <property type="match status" value="1"/>
</dbReference>
<evidence type="ECO:0000259" key="7">
    <source>
        <dbReference type="PROSITE" id="PS50850"/>
    </source>
</evidence>
<dbReference type="SUPFAM" id="SSF103473">
    <property type="entry name" value="MFS general substrate transporter"/>
    <property type="match status" value="1"/>
</dbReference>
<evidence type="ECO:0000313" key="8">
    <source>
        <dbReference type="EMBL" id="GGI79330.1"/>
    </source>
</evidence>
<dbReference type="PROSITE" id="PS50850">
    <property type="entry name" value="MFS"/>
    <property type="match status" value="1"/>
</dbReference>
<name>A0A917N9L2_9GAMM</name>
<feature type="transmembrane region" description="Helical" evidence="6">
    <location>
        <begin position="375"/>
        <end position="398"/>
    </location>
</feature>
<dbReference type="RefSeq" id="WP_131775984.1">
    <property type="nucleotide sequence ID" value="NZ_BMOB01000002.1"/>
</dbReference>
<dbReference type="Gene3D" id="1.20.1250.20">
    <property type="entry name" value="MFS general substrate transporter like domains"/>
    <property type="match status" value="2"/>
</dbReference>
<feature type="transmembrane region" description="Helical" evidence="6">
    <location>
        <begin position="45"/>
        <end position="72"/>
    </location>
</feature>
<dbReference type="EMBL" id="BMOB01000002">
    <property type="protein sequence ID" value="GGI79330.1"/>
    <property type="molecule type" value="Genomic_DNA"/>
</dbReference>
<dbReference type="GO" id="GO:0022857">
    <property type="term" value="F:transmembrane transporter activity"/>
    <property type="evidence" value="ECO:0007669"/>
    <property type="project" value="InterPro"/>
</dbReference>
<evidence type="ECO:0000313" key="9">
    <source>
        <dbReference type="Proteomes" id="UP000630149"/>
    </source>
</evidence>
<accession>A0A917N9L2</accession>
<feature type="transmembrane region" description="Helical" evidence="6">
    <location>
        <begin position="12"/>
        <end position="39"/>
    </location>
</feature>